<dbReference type="Pfam" id="PF01205">
    <property type="entry name" value="Impact_N"/>
    <property type="match status" value="1"/>
</dbReference>
<evidence type="ECO:0000259" key="2">
    <source>
        <dbReference type="Pfam" id="PF01205"/>
    </source>
</evidence>
<dbReference type="PANTHER" id="PTHR16301:SF20">
    <property type="entry name" value="IMPACT FAMILY MEMBER YIGZ"/>
    <property type="match status" value="1"/>
</dbReference>
<dbReference type="GO" id="GO:0043168">
    <property type="term" value="F:anion binding"/>
    <property type="evidence" value="ECO:0007669"/>
    <property type="project" value="UniProtKB-ARBA"/>
</dbReference>
<dbReference type="GO" id="GO:0032561">
    <property type="term" value="F:guanyl ribonucleotide binding"/>
    <property type="evidence" value="ECO:0007669"/>
    <property type="project" value="UniProtKB-ARBA"/>
</dbReference>
<evidence type="ECO:0000313" key="4">
    <source>
        <dbReference type="EMBL" id="ODC04100.1"/>
    </source>
</evidence>
<dbReference type="PANTHER" id="PTHR16301">
    <property type="entry name" value="IMPACT-RELATED"/>
    <property type="match status" value="1"/>
</dbReference>
<evidence type="ECO:0000259" key="3">
    <source>
        <dbReference type="Pfam" id="PF09186"/>
    </source>
</evidence>
<dbReference type="AlphaFoldDB" id="A0A1E2VAR0"/>
<proteinExistence type="inferred from homology"/>
<dbReference type="InterPro" id="IPR020569">
    <property type="entry name" value="UPF0029_Impact_CS"/>
</dbReference>
<dbReference type="SUPFAM" id="SSF54211">
    <property type="entry name" value="Ribosomal protein S5 domain 2-like"/>
    <property type="match status" value="1"/>
</dbReference>
<dbReference type="InterPro" id="IPR035647">
    <property type="entry name" value="EFG_III/V"/>
</dbReference>
<dbReference type="GO" id="GO:0005737">
    <property type="term" value="C:cytoplasm"/>
    <property type="evidence" value="ECO:0007669"/>
    <property type="project" value="TreeGrafter"/>
</dbReference>
<dbReference type="Gene3D" id="3.30.230.30">
    <property type="entry name" value="Impact, N-terminal domain"/>
    <property type="match status" value="1"/>
</dbReference>
<reference evidence="4 5" key="1">
    <citation type="submission" date="2016-08" db="EMBL/GenBank/DDBJ databases">
        <authorList>
            <person name="Seilhamer J.J."/>
        </authorList>
    </citation>
    <scope>NUCLEOTIDE SEQUENCE [LARGE SCALE GENOMIC DNA]</scope>
    <source>
        <strain evidence="4 5">PH27A</strain>
    </source>
</reference>
<evidence type="ECO:0000313" key="5">
    <source>
        <dbReference type="Proteomes" id="UP000094291"/>
    </source>
</evidence>
<accession>A0A1E2VAR0</accession>
<feature type="domain" description="UPF0029" evidence="3">
    <location>
        <begin position="142"/>
        <end position="190"/>
    </location>
</feature>
<dbReference type="InterPro" id="IPR020568">
    <property type="entry name" value="Ribosomal_Su5_D2-typ_SF"/>
</dbReference>
<comment type="caution">
    <text evidence="4">The sequence shown here is derived from an EMBL/GenBank/DDBJ whole genome shotgun (WGS) entry which is preliminary data.</text>
</comment>
<dbReference type="InterPro" id="IPR036956">
    <property type="entry name" value="Impact_N_sf"/>
</dbReference>
<feature type="domain" description="Impact N-terminal" evidence="2">
    <location>
        <begin position="19"/>
        <end position="126"/>
    </location>
</feature>
<dbReference type="InterPro" id="IPR001498">
    <property type="entry name" value="Impact_N"/>
</dbReference>
<gene>
    <name evidence="4" type="ORF">BFW38_11740</name>
</gene>
<dbReference type="Pfam" id="PF09186">
    <property type="entry name" value="DUF1949"/>
    <property type="match status" value="1"/>
</dbReference>
<dbReference type="InterPro" id="IPR023582">
    <property type="entry name" value="Impact"/>
</dbReference>
<dbReference type="InterPro" id="IPR015796">
    <property type="entry name" value="Impact_YigZ-like"/>
</dbReference>
<dbReference type="SUPFAM" id="SSF54980">
    <property type="entry name" value="EF-G C-terminal domain-like"/>
    <property type="match status" value="1"/>
</dbReference>
<keyword evidence="5" id="KW-1185">Reference proteome</keyword>
<dbReference type="InterPro" id="IPR015269">
    <property type="entry name" value="UPF0029_Impact_C"/>
</dbReference>
<organism evidence="4 5">
    <name type="scientific">Terasakiispira papahanaumokuakeensis</name>
    <dbReference type="NCBI Taxonomy" id="197479"/>
    <lineage>
        <taxon>Bacteria</taxon>
        <taxon>Pseudomonadati</taxon>
        <taxon>Pseudomonadota</taxon>
        <taxon>Gammaproteobacteria</taxon>
        <taxon>Oceanospirillales</taxon>
        <taxon>Terasakiispira</taxon>
    </lineage>
</organism>
<dbReference type="EMBL" id="MDTQ01000001">
    <property type="protein sequence ID" value="ODC04100.1"/>
    <property type="molecule type" value="Genomic_DNA"/>
</dbReference>
<dbReference type="OrthoDB" id="9813771at2"/>
<dbReference type="NCBIfam" id="TIGR00257">
    <property type="entry name" value="IMPACT_YIGZ"/>
    <property type="match status" value="1"/>
</dbReference>
<sequence length="204" mass="22316">MSDVYPVPAAPLRAELEIKKSRFIACAFPVSTREEALSCLNELKQEFPDARHHCWAYLIGNPKGAATAAMSDDGEPSGTAGKPILNVIQHKQVGDTLVVVVRYFGGIKLGAGGLVRAYAGATEAVLSSMQWVEPVPMDTVTLTLDFSQEQPLRHWASQHDSEIQSVTYSQCVQVVLQVPLAHLTTLHEWVNGQHGIERLSDIDE</sequence>
<dbReference type="GO" id="GO:0006446">
    <property type="term" value="P:regulation of translational initiation"/>
    <property type="evidence" value="ECO:0007669"/>
    <property type="project" value="TreeGrafter"/>
</dbReference>
<evidence type="ECO:0000256" key="1">
    <source>
        <dbReference type="ARBA" id="ARBA00007665"/>
    </source>
</evidence>
<dbReference type="PROSITE" id="PS00910">
    <property type="entry name" value="UPF0029"/>
    <property type="match status" value="1"/>
</dbReference>
<name>A0A1E2VAR0_9GAMM</name>
<dbReference type="GO" id="GO:0017111">
    <property type="term" value="F:ribonucleoside triphosphate phosphatase activity"/>
    <property type="evidence" value="ECO:0007669"/>
    <property type="project" value="UniProtKB-ARBA"/>
</dbReference>
<dbReference type="Gene3D" id="3.30.70.240">
    <property type="match status" value="1"/>
</dbReference>
<dbReference type="Proteomes" id="UP000094291">
    <property type="component" value="Unassembled WGS sequence"/>
</dbReference>
<comment type="similarity">
    <text evidence="1">Belongs to the IMPACT family.</text>
</comment>
<dbReference type="RefSeq" id="WP_068998931.1">
    <property type="nucleotide sequence ID" value="NZ_MDTQ01000001.1"/>
</dbReference>
<dbReference type="STRING" id="197479.BFW38_11740"/>
<protein>
    <submittedName>
        <fullName evidence="4">YigZ family protein</fullName>
    </submittedName>
</protein>